<dbReference type="Proteomes" id="UP000295043">
    <property type="component" value="Unassembled WGS sequence"/>
</dbReference>
<keyword evidence="6" id="KW-0547">Nucleotide-binding</keyword>
<dbReference type="PROSITE" id="PS50893">
    <property type="entry name" value="ABC_TRANSPORTER_2"/>
    <property type="match status" value="1"/>
</dbReference>
<dbReference type="GO" id="GO:0016887">
    <property type="term" value="F:ATP hydrolysis activity"/>
    <property type="evidence" value="ECO:0007669"/>
    <property type="project" value="InterPro"/>
</dbReference>
<keyword evidence="3" id="KW-0813">Transport</keyword>
<dbReference type="STRING" id="194963.SAMCFNEI73_Ch1899"/>
<dbReference type="Proteomes" id="UP000182306">
    <property type="component" value="Chromosome"/>
</dbReference>
<organism evidence="12 14">
    <name type="scientific">Sinorhizobium americanum</name>
    <dbReference type="NCBI Taxonomy" id="194963"/>
    <lineage>
        <taxon>Bacteria</taxon>
        <taxon>Pseudomonadati</taxon>
        <taxon>Pseudomonadota</taxon>
        <taxon>Alphaproteobacteria</taxon>
        <taxon>Hyphomicrobiales</taxon>
        <taxon>Rhizobiaceae</taxon>
        <taxon>Sinorhizobium/Ensifer group</taxon>
        <taxon>Sinorhizobium</taxon>
    </lineage>
</organism>
<comment type="subcellular location">
    <subcellularLocation>
        <location evidence="1">Cell membrane</location>
        <topology evidence="1">Peripheral membrane protein</topology>
    </subcellularLocation>
</comment>
<dbReference type="GO" id="GO:0005886">
    <property type="term" value="C:plasma membrane"/>
    <property type="evidence" value="ECO:0007669"/>
    <property type="project" value="UniProtKB-SubCell"/>
</dbReference>
<dbReference type="Pfam" id="PF00005">
    <property type="entry name" value="ABC_tran"/>
    <property type="match status" value="1"/>
</dbReference>
<evidence type="ECO:0000256" key="9">
    <source>
        <dbReference type="ARBA" id="ARBA00023065"/>
    </source>
</evidence>
<keyword evidence="5" id="KW-0410">Iron transport</keyword>
<dbReference type="PANTHER" id="PTHR42771:SF2">
    <property type="entry name" value="IRON(3+)-HYDROXAMATE IMPORT ATP-BINDING PROTEIN FHUC"/>
    <property type="match status" value="1"/>
</dbReference>
<keyword evidence="9" id="KW-0406">Ion transport</keyword>
<evidence type="ECO:0000256" key="8">
    <source>
        <dbReference type="ARBA" id="ARBA00023004"/>
    </source>
</evidence>
<name>A0A1L3LMC5_9HYPH</name>
<dbReference type="InterPro" id="IPR051535">
    <property type="entry name" value="Siderophore_ABC-ATPase"/>
</dbReference>
<dbReference type="Gene3D" id="3.40.50.300">
    <property type="entry name" value="P-loop containing nucleotide triphosphate hydrolases"/>
    <property type="match status" value="1"/>
</dbReference>
<evidence type="ECO:0000256" key="4">
    <source>
        <dbReference type="ARBA" id="ARBA00022475"/>
    </source>
</evidence>
<evidence type="ECO:0000256" key="10">
    <source>
        <dbReference type="ARBA" id="ARBA00023136"/>
    </source>
</evidence>
<evidence type="ECO:0000313" key="13">
    <source>
        <dbReference type="EMBL" id="TCN30379.1"/>
    </source>
</evidence>
<dbReference type="FunFam" id="3.40.50.300:FF:000134">
    <property type="entry name" value="Iron-enterobactin ABC transporter ATP-binding protein"/>
    <property type="match status" value="1"/>
</dbReference>
<dbReference type="SMART" id="SM00382">
    <property type="entry name" value="AAA"/>
    <property type="match status" value="1"/>
</dbReference>
<dbReference type="GO" id="GO:0005524">
    <property type="term" value="F:ATP binding"/>
    <property type="evidence" value="ECO:0007669"/>
    <property type="project" value="UniProtKB-KW"/>
</dbReference>
<sequence>MLLSARKITVRYGELTALSDFSIDVAPGEIIALIGPNGSGKSTALHALAGLNRPSAGSTMIEGRTVAQWTRRELAKRLSFLPQAPLSPENMTVEQLARQGRFAHLGLFAGFSSRDQQAVSWALKQTGLGELAERRLDALSGGERQRAWIAAALAQEARILLLDEPTSFLDIGHQVEVLELLCRLARERKVAVVLSIHDLNHAMAIADRIVLMTGGEIRYSGDAVALARSGLVENAFQVEGEFMLAPADGSPPHFQVRIAARNEPAAAA</sequence>
<dbReference type="OrthoDB" id="9810077at2"/>
<dbReference type="RefSeq" id="WP_064253221.1">
    <property type="nucleotide sequence ID" value="NZ_CP013107.1"/>
</dbReference>
<reference evidence="12 14" key="1">
    <citation type="submission" date="2015-10" db="EMBL/GenBank/DDBJ databases">
        <title>Genomic differences between typical nodule nitrogen-fixing rhizobial strains and those coming from bean seeds.</title>
        <authorList>
            <person name="Peralta H."/>
            <person name="Aguilar-Vera A."/>
            <person name="Diaz R."/>
            <person name="Mora Y."/>
            <person name="Martinez-Batallar G."/>
            <person name="Salazar E."/>
            <person name="Vargas-Lagunas C."/>
            <person name="Encarnacion S."/>
            <person name="Girard L."/>
            <person name="Mora J."/>
        </authorList>
    </citation>
    <scope>NUCLEOTIDE SEQUENCE [LARGE SCALE GENOMIC DNA]</scope>
    <source>
        <strain evidence="12 14">CFNEI 73</strain>
    </source>
</reference>
<evidence type="ECO:0000256" key="5">
    <source>
        <dbReference type="ARBA" id="ARBA00022496"/>
    </source>
</evidence>
<dbReference type="AlphaFoldDB" id="A0A1L3LMC5"/>
<dbReference type="PROSITE" id="PS00211">
    <property type="entry name" value="ABC_TRANSPORTER_1"/>
    <property type="match status" value="1"/>
</dbReference>
<keyword evidence="8" id="KW-0408">Iron</keyword>
<dbReference type="EMBL" id="CP013107">
    <property type="protein sequence ID" value="APG91186.1"/>
    <property type="molecule type" value="Genomic_DNA"/>
</dbReference>
<dbReference type="EMBL" id="SLVU01000008">
    <property type="protein sequence ID" value="TCN30379.1"/>
    <property type="molecule type" value="Genomic_DNA"/>
</dbReference>
<feature type="domain" description="ABC transporter" evidence="11">
    <location>
        <begin position="3"/>
        <end position="239"/>
    </location>
</feature>
<evidence type="ECO:0000256" key="3">
    <source>
        <dbReference type="ARBA" id="ARBA00022448"/>
    </source>
</evidence>
<accession>A0A1L3LMC5</accession>
<dbReference type="CDD" id="cd03214">
    <property type="entry name" value="ABC_Iron-Siderophores_B12_Hemin"/>
    <property type="match status" value="1"/>
</dbReference>
<dbReference type="KEGG" id="same:SAMCFNEI73_Ch1899"/>
<evidence type="ECO:0000313" key="14">
    <source>
        <dbReference type="Proteomes" id="UP000182306"/>
    </source>
</evidence>
<evidence type="ECO:0000313" key="12">
    <source>
        <dbReference type="EMBL" id="APG91186.1"/>
    </source>
</evidence>
<gene>
    <name evidence="12" type="primary">fhuC</name>
    <name evidence="13" type="ORF">EV184_108255</name>
    <name evidence="12" type="ORF">SAMCFNEI73_Ch1899</name>
</gene>
<dbReference type="InterPro" id="IPR003593">
    <property type="entry name" value="AAA+_ATPase"/>
</dbReference>
<evidence type="ECO:0000313" key="15">
    <source>
        <dbReference type="Proteomes" id="UP000295043"/>
    </source>
</evidence>
<dbReference type="SUPFAM" id="SSF52540">
    <property type="entry name" value="P-loop containing nucleoside triphosphate hydrolases"/>
    <property type="match status" value="1"/>
</dbReference>
<protein>
    <submittedName>
        <fullName evidence="13">Iron complex transport system ATP-binding protein</fullName>
    </submittedName>
    <submittedName>
        <fullName evidence="12">Iron(3+)-hydroxamate import ATP-binding protein FhuC</fullName>
    </submittedName>
</protein>
<keyword evidence="7 12" id="KW-0067">ATP-binding</keyword>
<dbReference type="InterPro" id="IPR027417">
    <property type="entry name" value="P-loop_NTPase"/>
</dbReference>
<evidence type="ECO:0000259" key="11">
    <source>
        <dbReference type="PROSITE" id="PS50893"/>
    </source>
</evidence>
<keyword evidence="10" id="KW-0472">Membrane</keyword>
<keyword evidence="4" id="KW-1003">Cell membrane</keyword>
<evidence type="ECO:0000256" key="1">
    <source>
        <dbReference type="ARBA" id="ARBA00004202"/>
    </source>
</evidence>
<proteinExistence type="inferred from homology"/>
<dbReference type="InterPro" id="IPR003439">
    <property type="entry name" value="ABC_transporter-like_ATP-bd"/>
</dbReference>
<dbReference type="InterPro" id="IPR017871">
    <property type="entry name" value="ABC_transporter-like_CS"/>
</dbReference>
<evidence type="ECO:0000256" key="6">
    <source>
        <dbReference type="ARBA" id="ARBA00022741"/>
    </source>
</evidence>
<evidence type="ECO:0000256" key="7">
    <source>
        <dbReference type="ARBA" id="ARBA00022840"/>
    </source>
</evidence>
<keyword evidence="14" id="KW-1185">Reference proteome</keyword>
<reference evidence="13 15" key="2">
    <citation type="submission" date="2019-03" db="EMBL/GenBank/DDBJ databases">
        <title>Genomic Encyclopedia of Type Strains, Phase IV (KMG-V): Genome sequencing to study the core and pangenomes of soil and plant-associated prokaryotes.</title>
        <authorList>
            <person name="Whitman W."/>
        </authorList>
    </citation>
    <scope>NUCLEOTIDE SEQUENCE [LARGE SCALE GENOMIC DNA]</scope>
    <source>
        <strain evidence="13 15">23C40</strain>
    </source>
</reference>
<dbReference type="PANTHER" id="PTHR42771">
    <property type="entry name" value="IRON(3+)-HYDROXAMATE IMPORT ATP-BINDING PROTEIN FHUC"/>
    <property type="match status" value="1"/>
</dbReference>
<dbReference type="GO" id="GO:0006826">
    <property type="term" value="P:iron ion transport"/>
    <property type="evidence" value="ECO:0007669"/>
    <property type="project" value="UniProtKB-KW"/>
</dbReference>
<comment type="similarity">
    <text evidence="2">Belongs to the ABC transporter superfamily.</text>
</comment>
<evidence type="ECO:0000256" key="2">
    <source>
        <dbReference type="ARBA" id="ARBA00005417"/>
    </source>
</evidence>